<feature type="transmembrane region" description="Helical" evidence="1">
    <location>
        <begin position="5"/>
        <end position="23"/>
    </location>
</feature>
<dbReference type="EMBL" id="CP050854">
    <property type="protein sequence ID" value="QTF07776.1"/>
    <property type="molecule type" value="Genomic_DNA"/>
</dbReference>
<reference evidence="2 3" key="1">
    <citation type="submission" date="2020-03" db="EMBL/GenBank/DDBJ databases">
        <authorList>
            <person name="Bakhshi Ganjeh M."/>
        </authorList>
    </citation>
    <scope>NUCLEOTIDE SEQUENCE [LARGE SCALE GENOMIC DNA]</scope>
    <source>
        <strain evidence="3">Iran 50</strain>
    </source>
</reference>
<dbReference type="Proteomes" id="UP000671960">
    <property type="component" value="Chromosome"/>
</dbReference>
<keyword evidence="1" id="KW-1133">Transmembrane helix</keyword>
<evidence type="ECO:0000256" key="1">
    <source>
        <dbReference type="SAM" id="Phobius"/>
    </source>
</evidence>
<evidence type="ECO:0000313" key="3">
    <source>
        <dbReference type="Proteomes" id="UP000671960"/>
    </source>
</evidence>
<keyword evidence="1" id="KW-0472">Membrane</keyword>
<evidence type="ECO:0000313" key="2">
    <source>
        <dbReference type="EMBL" id="QTF07776.1"/>
    </source>
</evidence>
<keyword evidence="3" id="KW-1185">Reference proteome</keyword>
<gene>
    <name evidence="2" type="ORF">HC231_07385</name>
</gene>
<dbReference type="RefSeq" id="WP_208230410.1">
    <property type="nucleotide sequence ID" value="NZ_CP050854.1"/>
</dbReference>
<proteinExistence type="predicted"/>
<name>A0ABX7UQ01_9GAMM</name>
<feature type="transmembrane region" description="Helical" evidence="1">
    <location>
        <begin position="55"/>
        <end position="76"/>
    </location>
</feature>
<organism evidence="2 3">
    <name type="scientific">Brenneria izadpanahii</name>
    <dbReference type="NCBI Taxonomy" id="2722756"/>
    <lineage>
        <taxon>Bacteria</taxon>
        <taxon>Pseudomonadati</taxon>
        <taxon>Pseudomonadota</taxon>
        <taxon>Gammaproteobacteria</taxon>
        <taxon>Enterobacterales</taxon>
        <taxon>Pectobacteriaceae</taxon>
        <taxon>Brenneria</taxon>
    </lineage>
</organism>
<accession>A0ABX7UQ01</accession>
<sequence>MDKVLYRMVIINLFQVFFVYFSGLSWPKPSEEIINAYIFSHASNQEEVADIEVGVIQLICLLPCSVIAYFAPVYPADKSKNSNQGK</sequence>
<protein>
    <submittedName>
        <fullName evidence="2">Uncharacterized protein</fullName>
    </submittedName>
</protein>
<keyword evidence="1" id="KW-0812">Transmembrane</keyword>